<dbReference type="Pfam" id="PF22865">
    <property type="entry name" value="MgtS-like"/>
    <property type="match status" value="1"/>
</dbReference>
<organism evidence="2 5">
    <name type="scientific">Scandinavium lactucae</name>
    <dbReference type="NCBI Taxonomy" id="3095028"/>
    <lineage>
        <taxon>Bacteria</taxon>
        <taxon>Pseudomonadati</taxon>
        <taxon>Pseudomonadota</taxon>
        <taxon>Gammaproteobacteria</taxon>
        <taxon>Enterobacterales</taxon>
        <taxon>Enterobacteriaceae</taxon>
        <taxon>Scandinavium</taxon>
    </lineage>
</organism>
<dbReference type="InterPro" id="IPR047998">
    <property type="entry name" value="MgtS"/>
</dbReference>
<evidence type="ECO:0000313" key="3">
    <source>
        <dbReference type="EMBL" id="MDX6042178.1"/>
    </source>
</evidence>
<proteinExistence type="predicted"/>
<reference evidence="2 4" key="1">
    <citation type="submission" date="2023-11" db="EMBL/GenBank/DDBJ databases">
        <title>Scandinavium wanjuensis sp. nov., isolated from lettuce South Korea.</title>
        <authorList>
            <person name="Park J."/>
            <person name="Park S."/>
            <person name="Oh K.K."/>
            <person name="Cho G.S."/>
            <person name="Franz C.M.A.P."/>
        </authorList>
    </citation>
    <scope>NUCLEOTIDE SEQUENCE</scope>
    <source>
        <strain evidence="2">V105_12</strain>
        <strain evidence="3 4">V105_6</strain>
    </source>
</reference>
<keyword evidence="4" id="KW-1185">Reference proteome</keyword>
<accession>A0AAJ2S5K2</accession>
<gene>
    <name evidence="2" type="primary">mgtS</name>
    <name evidence="3" type="ORF">SIK69_18470</name>
    <name evidence="2" type="ORF">SIL20_20955</name>
</gene>
<keyword evidence="1" id="KW-0472">Membrane</keyword>
<evidence type="ECO:0000313" key="5">
    <source>
        <dbReference type="Proteomes" id="UP001282336"/>
    </source>
</evidence>
<sequence length="31" mass="3488">MLGNMHVFIAVLGTIVFSGFLAAYFSHKWDD</sequence>
<dbReference type="Proteomes" id="UP001275664">
    <property type="component" value="Unassembled WGS sequence"/>
</dbReference>
<evidence type="ECO:0000313" key="2">
    <source>
        <dbReference type="EMBL" id="MDX6033975.1"/>
    </source>
</evidence>
<feature type="transmembrane region" description="Helical" evidence="1">
    <location>
        <begin position="6"/>
        <end position="25"/>
    </location>
</feature>
<evidence type="ECO:0000256" key="1">
    <source>
        <dbReference type="SAM" id="Phobius"/>
    </source>
</evidence>
<dbReference type="RefSeq" id="WP_319630398.1">
    <property type="nucleotide sequence ID" value="NZ_JAWXRB010000045.1"/>
</dbReference>
<comment type="caution">
    <text evidence="2">The sequence shown here is derived from an EMBL/GenBank/DDBJ whole genome shotgun (WGS) entry which is preliminary data.</text>
</comment>
<dbReference type="NCBIfam" id="NF033842">
    <property type="entry name" value="small_MgtS"/>
    <property type="match status" value="1"/>
</dbReference>
<keyword evidence="1" id="KW-1133">Transmembrane helix</keyword>
<dbReference type="Proteomes" id="UP001282336">
    <property type="component" value="Unassembled WGS sequence"/>
</dbReference>
<keyword evidence="1" id="KW-0812">Transmembrane</keyword>
<dbReference type="EMBL" id="JAWXRC010000042">
    <property type="protein sequence ID" value="MDX6033975.1"/>
    <property type="molecule type" value="Genomic_DNA"/>
</dbReference>
<dbReference type="EMBL" id="JAWXRD010000040">
    <property type="protein sequence ID" value="MDX6042178.1"/>
    <property type="molecule type" value="Genomic_DNA"/>
</dbReference>
<dbReference type="AlphaFoldDB" id="A0AAJ2S5K2"/>
<protein>
    <submittedName>
        <fullName evidence="2">Protein MgtS</fullName>
    </submittedName>
</protein>
<name>A0AAJ2S5K2_9ENTR</name>
<evidence type="ECO:0000313" key="4">
    <source>
        <dbReference type="Proteomes" id="UP001275664"/>
    </source>
</evidence>